<feature type="domain" description="Enoyl reductase (ER)" evidence="5">
    <location>
        <begin position="9"/>
        <end position="316"/>
    </location>
</feature>
<dbReference type="Gene3D" id="3.90.180.10">
    <property type="entry name" value="Medium-chain alcohol dehydrogenases, catalytic domain"/>
    <property type="match status" value="2"/>
</dbReference>
<dbReference type="EMBL" id="FMXO01000004">
    <property type="protein sequence ID" value="SDB18288.1"/>
    <property type="molecule type" value="Genomic_DNA"/>
</dbReference>
<evidence type="ECO:0000256" key="1">
    <source>
        <dbReference type="ARBA" id="ARBA00022723"/>
    </source>
</evidence>
<accession>A0A1G6BCE1</accession>
<dbReference type="SUPFAM" id="SSF50129">
    <property type="entry name" value="GroES-like"/>
    <property type="match status" value="1"/>
</dbReference>
<evidence type="ECO:0000256" key="3">
    <source>
        <dbReference type="ARBA" id="ARBA00023002"/>
    </source>
</evidence>
<dbReference type="SUPFAM" id="SSF51735">
    <property type="entry name" value="NAD(P)-binding Rossmann-fold domains"/>
    <property type="match status" value="1"/>
</dbReference>
<dbReference type="GO" id="GO:0016616">
    <property type="term" value="F:oxidoreductase activity, acting on the CH-OH group of donors, NAD or NADP as acceptor"/>
    <property type="evidence" value="ECO:0007669"/>
    <property type="project" value="UniProtKB-ARBA"/>
</dbReference>
<protein>
    <submittedName>
        <fullName evidence="6">Threonine dehydrogenase</fullName>
    </submittedName>
</protein>
<dbReference type="CDD" id="cd08269">
    <property type="entry name" value="Zn_ADH9"/>
    <property type="match status" value="1"/>
</dbReference>
<dbReference type="PANTHER" id="PTHR43401">
    <property type="entry name" value="L-THREONINE 3-DEHYDROGENASE"/>
    <property type="match status" value="1"/>
</dbReference>
<organism evidence="6 7">
    <name type="scientific">Desulfonatronum thiosulfatophilum</name>
    <dbReference type="NCBI Taxonomy" id="617002"/>
    <lineage>
        <taxon>Bacteria</taxon>
        <taxon>Pseudomonadati</taxon>
        <taxon>Thermodesulfobacteriota</taxon>
        <taxon>Desulfovibrionia</taxon>
        <taxon>Desulfovibrionales</taxon>
        <taxon>Desulfonatronaceae</taxon>
        <taxon>Desulfonatronum</taxon>
    </lineage>
</organism>
<evidence type="ECO:0000259" key="5">
    <source>
        <dbReference type="SMART" id="SM00829"/>
    </source>
</evidence>
<comment type="cofactor">
    <cofactor evidence="4">
        <name>Zn(2+)</name>
        <dbReference type="ChEBI" id="CHEBI:29105"/>
    </cofactor>
</comment>
<evidence type="ECO:0000313" key="7">
    <source>
        <dbReference type="Proteomes" id="UP000198771"/>
    </source>
</evidence>
<evidence type="ECO:0000313" key="6">
    <source>
        <dbReference type="EMBL" id="SDB18288.1"/>
    </source>
</evidence>
<reference evidence="6 7" key="1">
    <citation type="submission" date="2016-10" db="EMBL/GenBank/DDBJ databases">
        <authorList>
            <person name="de Groot N.N."/>
        </authorList>
    </citation>
    <scope>NUCLEOTIDE SEQUENCE [LARGE SCALE GENOMIC DNA]</scope>
    <source>
        <strain evidence="6 7">ASO4-2</strain>
    </source>
</reference>
<dbReference type="Pfam" id="PF08240">
    <property type="entry name" value="ADH_N"/>
    <property type="match status" value="1"/>
</dbReference>
<dbReference type="InterPro" id="IPR020843">
    <property type="entry name" value="ER"/>
</dbReference>
<dbReference type="InterPro" id="IPR011032">
    <property type="entry name" value="GroES-like_sf"/>
</dbReference>
<dbReference type="InterPro" id="IPR013149">
    <property type="entry name" value="ADH-like_C"/>
</dbReference>
<keyword evidence="2 4" id="KW-0862">Zinc</keyword>
<dbReference type="InterPro" id="IPR013154">
    <property type="entry name" value="ADH-like_N"/>
</dbReference>
<dbReference type="InterPro" id="IPR036291">
    <property type="entry name" value="NAD(P)-bd_dom_sf"/>
</dbReference>
<proteinExistence type="inferred from homology"/>
<dbReference type="RefSeq" id="WP_208596561.1">
    <property type="nucleotide sequence ID" value="NZ_FMXO01000004.1"/>
</dbReference>
<dbReference type="PROSITE" id="PS00059">
    <property type="entry name" value="ADH_ZINC"/>
    <property type="match status" value="1"/>
</dbReference>
<keyword evidence="3" id="KW-0560">Oxidoreductase</keyword>
<sequence length="318" mass="34717">MNMKTAIIAAPGKIVIENKPVPKPAPHEVLIRLEGCGICASDLPVWQGRDWFDYPQEAGSPGHEGWGWVAEVGEEVESPRVGDKVAAVSYHAYAEYDVTDAKNVAVLPEQLHGRPFSGEPLGCAWNIFERSEIKAGDNVAIIGIGFLGSLLTQLAKNAGARVIAISRRESSLEMALKFGADEIISLDDVNLVAKVDSLTKGRFCDKVVEATGKEGPLNLAGELAAVRGKIIIAGYHQDGMRQVNVQLWNWKGLDVINAHERDPQKYISGIRNAMEAVVDGRMRPDLLYTHEFGLEDIQKAFQIHADAPPGFVKAILKY</sequence>
<dbReference type="InterPro" id="IPR050129">
    <property type="entry name" value="Zn_alcohol_dh"/>
</dbReference>
<evidence type="ECO:0000256" key="4">
    <source>
        <dbReference type="RuleBase" id="RU361277"/>
    </source>
</evidence>
<comment type="similarity">
    <text evidence="4">Belongs to the zinc-containing alcohol dehydrogenase family.</text>
</comment>
<evidence type="ECO:0000256" key="2">
    <source>
        <dbReference type="ARBA" id="ARBA00022833"/>
    </source>
</evidence>
<dbReference type="SMART" id="SM00829">
    <property type="entry name" value="PKS_ER"/>
    <property type="match status" value="1"/>
</dbReference>
<dbReference type="Gene3D" id="3.40.50.720">
    <property type="entry name" value="NAD(P)-binding Rossmann-like Domain"/>
    <property type="match status" value="1"/>
</dbReference>
<name>A0A1G6BCE1_9BACT</name>
<gene>
    <name evidence="6" type="ORF">SAMN05660653_00888</name>
</gene>
<dbReference type="Pfam" id="PF00107">
    <property type="entry name" value="ADH_zinc_N"/>
    <property type="match status" value="1"/>
</dbReference>
<dbReference type="PANTHER" id="PTHR43401:SF2">
    <property type="entry name" value="L-THREONINE 3-DEHYDROGENASE"/>
    <property type="match status" value="1"/>
</dbReference>
<dbReference type="AlphaFoldDB" id="A0A1G6BCE1"/>
<keyword evidence="7" id="KW-1185">Reference proteome</keyword>
<dbReference type="STRING" id="617002.SAMN05660653_00888"/>
<dbReference type="InterPro" id="IPR002328">
    <property type="entry name" value="ADH_Zn_CS"/>
</dbReference>
<dbReference type="Proteomes" id="UP000198771">
    <property type="component" value="Unassembled WGS sequence"/>
</dbReference>
<dbReference type="GO" id="GO:0008270">
    <property type="term" value="F:zinc ion binding"/>
    <property type="evidence" value="ECO:0007669"/>
    <property type="project" value="InterPro"/>
</dbReference>
<keyword evidence="1 4" id="KW-0479">Metal-binding</keyword>